<comment type="caution">
    <text evidence="5">The sequence shown here is derived from an EMBL/GenBank/DDBJ whole genome shotgun (WGS) entry which is preliminary data.</text>
</comment>
<dbReference type="InterPro" id="IPR038734">
    <property type="entry name" value="YhaN_AAA"/>
</dbReference>
<feature type="coiled-coil region" evidence="1">
    <location>
        <begin position="522"/>
        <end position="563"/>
    </location>
</feature>
<evidence type="ECO:0000256" key="1">
    <source>
        <dbReference type="SAM" id="Coils"/>
    </source>
</evidence>
<feature type="coiled-coil region" evidence="1">
    <location>
        <begin position="183"/>
        <end position="234"/>
    </location>
</feature>
<sequence length="1001" mass="115600">MFIKKLVIYGFGKHRNVSLDLERGVNIVYGMNEAGKTTLQQFILQILFGFPQKNSVLQRYEPKNGHAFGGQLHIEDDTYGSCIIERVAGKSAGNVTVRFEDGTTGGNEALQAILRQYDRTSFEAIFSFSLFQLQGLEKMTEDELNRLLLASGTTGVDALLQLEKQMEKEMGELFKKTGRNPVMNVRLQELRQLEKELKEERAKVDSYAPKMKRLIEVDEEIEQLQKAYASLQADSRETAMHLQAMPQLKRMRSIENRLAQLKTTKFPRDGIRRYEMLIGRKEEAEAKKATYLSERQQLEKRLLDKPDRKMIDQMASLLSRESEWHNNVALRESLIEEKRQLLNRKHRLLDRIGIREGDSRLSEGDLSIKQEELLHEQLSEVNETERQIGYVKRQLEQSEAEWKSYEREWQENERLSPSPAEEEKVEQWHADRNKYLEAKAYIQLVEQKRRNVLPVLAIGAVAVAAAITGAILQKIMFIVIGVLMAAAALYVHQLQSKNGSDSKKSAEMKRLIATYDGQVEQLDDLFEKIRVYKERKANLELQLRKINQAMQVLDAELIALTDERKRLGQSVNRFFEQYGIQQLPNSGVVQELFRMLREVQEIKRDVEEIDRRIAVLSEKTTMWKKEISSLLPNEVPENLLFNVLRQEYTALVADEAAYSEAVIRFDAIGRKLMEIEQIAASLQQQIRQLFDEANADGETGFYKAHEDYQEYSSLTRQLADMTENKTCQGANKAFEHFTEFELEQKIEDTNNAIATMEEQLHHLQQEKASLAYETDQLLSDDTMQKKRQLFEMKKAGFAELSKRWATVQVVSEGIKRTMDELKEKKLPEVMKTAEQFFKRLTGGAYDTLSISEKGLFQAIDCTGRQFSIYELSQATKEQAYLSLRLSLSMAMEESAPFPIIMDDPFVHFDETRLSSMITIMEERKNAQQFIYFTCHESLKYAWTDAAILNVSELGNEEGMLYDEKNHGAPSWRTGRPLLADQTIDERDHATRKSVHDPYPAR</sequence>
<dbReference type="PANTHER" id="PTHR41259:SF1">
    <property type="entry name" value="DOUBLE-STRAND BREAK REPAIR RAD50 ATPASE, PUTATIVE-RELATED"/>
    <property type="match status" value="1"/>
</dbReference>
<dbReference type="InterPro" id="IPR027417">
    <property type="entry name" value="P-loop_NTPase"/>
</dbReference>
<evidence type="ECO:0000313" key="5">
    <source>
        <dbReference type="EMBL" id="MFD1206750.1"/>
    </source>
</evidence>
<keyword evidence="1" id="KW-0175">Coiled coil</keyword>
<name>A0ABW3U136_9BACL</name>
<dbReference type="RefSeq" id="WP_381482391.1">
    <property type="nucleotide sequence ID" value="NZ_JBHTLT010000129.1"/>
</dbReference>
<keyword evidence="3" id="KW-0812">Transmembrane</keyword>
<evidence type="ECO:0000256" key="3">
    <source>
        <dbReference type="SAM" id="Phobius"/>
    </source>
</evidence>
<feature type="coiled-coil region" evidence="1">
    <location>
        <begin position="739"/>
        <end position="773"/>
    </location>
</feature>
<keyword evidence="3" id="KW-0472">Membrane</keyword>
<protein>
    <submittedName>
        <fullName evidence="5">AAA family ATPase</fullName>
    </submittedName>
</protein>
<feature type="coiled-coil region" evidence="1">
    <location>
        <begin position="592"/>
        <end position="619"/>
    </location>
</feature>
<dbReference type="SUPFAM" id="SSF52540">
    <property type="entry name" value="P-loop containing nucleoside triphosphate hydrolases"/>
    <property type="match status" value="1"/>
</dbReference>
<feature type="transmembrane region" description="Helical" evidence="3">
    <location>
        <begin position="477"/>
        <end position="494"/>
    </location>
</feature>
<evidence type="ECO:0000259" key="4">
    <source>
        <dbReference type="Pfam" id="PF13514"/>
    </source>
</evidence>
<feature type="compositionally biased region" description="Basic and acidic residues" evidence="2">
    <location>
        <begin position="983"/>
        <end position="995"/>
    </location>
</feature>
<proteinExistence type="predicted"/>
<feature type="domain" description="YhaN AAA" evidence="4">
    <location>
        <begin position="1"/>
        <end position="204"/>
    </location>
</feature>
<gene>
    <name evidence="5" type="ORF">ACFQ38_16765</name>
</gene>
<accession>A0ABW3U136</accession>
<feature type="region of interest" description="Disordered" evidence="2">
    <location>
        <begin position="964"/>
        <end position="1001"/>
    </location>
</feature>
<keyword evidence="3" id="KW-1133">Transmembrane helix</keyword>
<evidence type="ECO:0000313" key="6">
    <source>
        <dbReference type="Proteomes" id="UP001597231"/>
    </source>
</evidence>
<dbReference type="EMBL" id="JBHTLT010000129">
    <property type="protein sequence ID" value="MFD1206750.1"/>
    <property type="molecule type" value="Genomic_DNA"/>
</dbReference>
<reference evidence="6" key="1">
    <citation type="journal article" date="2019" name="Int. J. Syst. Evol. Microbiol.">
        <title>The Global Catalogue of Microorganisms (GCM) 10K type strain sequencing project: providing services to taxonomists for standard genome sequencing and annotation.</title>
        <authorList>
            <consortium name="The Broad Institute Genomics Platform"/>
            <consortium name="The Broad Institute Genome Sequencing Center for Infectious Disease"/>
            <person name="Wu L."/>
            <person name="Ma J."/>
        </authorList>
    </citation>
    <scope>NUCLEOTIDE SEQUENCE [LARGE SCALE GENOMIC DNA]</scope>
    <source>
        <strain evidence="6">CCUG 53915</strain>
    </source>
</reference>
<evidence type="ECO:0000256" key="2">
    <source>
        <dbReference type="SAM" id="MobiDB-lite"/>
    </source>
</evidence>
<dbReference type="Gene3D" id="3.40.50.300">
    <property type="entry name" value="P-loop containing nucleotide triphosphate hydrolases"/>
    <property type="match status" value="2"/>
</dbReference>
<dbReference type="Pfam" id="PF13514">
    <property type="entry name" value="AAA_27"/>
    <property type="match status" value="1"/>
</dbReference>
<organism evidence="5 6">
    <name type="scientific">Sporosarcina contaminans</name>
    <dbReference type="NCBI Taxonomy" id="633403"/>
    <lineage>
        <taxon>Bacteria</taxon>
        <taxon>Bacillati</taxon>
        <taxon>Bacillota</taxon>
        <taxon>Bacilli</taxon>
        <taxon>Bacillales</taxon>
        <taxon>Caryophanaceae</taxon>
        <taxon>Sporosarcina</taxon>
    </lineage>
</organism>
<dbReference type="Proteomes" id="UP001597231">
    <property type="component" value="Unassembled WGS sequence"/>
</dbReference>
<feature type="transmembrane region" description="Helical" evidence="3">
    <location>
        <begin position="452"/>
        <end position="472"/>
    </location>
</feature>
<dbReference type="PANTHER" id="PTHR41259">
    <property type="entry name" value="DOUBLE-STRAND BREAK REPAIR RAD50 ATPASE, PUTATIVE-RELATED"/>
    <property type="match status" value="1"/>
</dbReference>
<keyword evidence="6" id="KW-1185">Reference proteome</keyword>